<evidence type="ECO:0000313" key="2">
    <source>
        <dbReference type="EMBL" id="ENH95546.1"/>
    </source>
</evidence>
<dbReference type="RefSeq" id="WP_003475157.1">
    <property type="nucleotide sequence ID" value="NZ_APML01000094.1"/>
</dbReference>
<dbReference type="PATRIC" id="fig|1308866.3.peg.3131"/>
<dbReference type="InterPro" id="IPR022770">
    <property type="entry name" value="IucA/IucC-like_C"/>
</dbReference>
<dbReference type="OrthoDB" id="5870636at2"/>
<dbReference type="STRING" id="1308866.J416_15552"/>
<name>N4WQR7_9BACI</name>
<dbReference type="eggNOG" id="COG4114">
    <property type="taxonomic scope" value="Bacteria"/>
</dbReference>
<comment type="caution">
    <text evidence="2">The sequence shown here is derived from an EMBL/GenBank/DDBJ whole genome shotgun (WGS) entry which is preliminary data.</text>
</comment>
<sequence>MIATPSLSEPSSNLAFLKHQQERIHAPNVKVAASMTMKRYAQLLLPWVLDPMILEEKAYSIPTHACTLTTELTLTVETASITETTTRQEAWKSLFADHLTFVLHALHRTTNVPKHILWENIAVRLNSYFRKALEQYPSSRERIFELAKELRGLHPDIFHENKHPIQSYLAPITDLSEQHKRKTCCYFYKLEKEKEMPYCLVCPLKDVGH</sequence>
<evidence type="ECO:0000313" key="3">
    <source>
        <dbReference type="Proteomes" id="UP000012283"/>
    </source>
</evidence>
<dbReference type="GO" id="GO:0003824">
    <property type="term" value="F:catalytic activity"/>
    <property type="evidence" value="ECO:0007669"/>
    <property type="project" value="UniProtKB-ARBA"/>
</dbReference>
<gene>
    <name evidence="2" type="ORF">J416_15552</name>
</gene>
<proteinExistence type="predicted"/>
<dbReference type="Pfam" id="PF06276">
    <property type="entry name" value="FhuF"/>
    <property type="match status" value="1"/>
</dbReference>
<dbReference type="EMBL" id="APML01000094">
    <property type="protein sequence ID" value="ENH95546.1"/>
    <property type="molecule type" value="Genomic_DNA"/>
</dbReference>
<reference evidence="2 3" key="1">
    <citation type="submission" date="2013-03" db="EMBL/GenBank/DDBJ databases">
        <title>Draft genome sequence of Gracibacillus halophilus YIM-C55.5, a moderately halophilic and thermophilic organism from the Xiaochaidamu salt lake.</title>
        <authorList>
            <person name="Sugumar T."/>
            <person name="Polireddy D.R."/>
            <person name="Antony A."/>
            <person name="Madhava Y.R."/>
            <person name="Sivakumar N."/>
        </authorList>
    </citation>
    <scope>NUCLEOTIDE SEQUENCE [LARGE SCALE GENOMIC DNA]</scope>
    <source>
        <strain evidence="2 3">YIM-C55.5</strain>
    </source>
</reference>
<dbReference type="Proteomes" id="UP000012283">
    <property type="component" value="Unassembled WGS sequence"/>
</dbReference>
<feature type="domain" description="Aerobactin siderophore biosynthesis IucA/IucC-like C-terminal" evidence="1">
    <location>
        <begin position="85"/>
        <end position="132"/>
    </location>
</feature>
<evidence type="ECO:0000259" key="1">
    <source>
        <dbReference type="Pfam" id="PF06276"/>
    </source>
</evidence>
<keyword evidence="3" id="KW-1185">Reference proteome</keyword>
<protein>
    <recommendedName>
        <fullName evidence="1">Aerobactin siderophore biosynthesis IucA/IucC-like C-terminal domain-containing protein</fullName>
    </recommendedName>
</protein>
<dbReference type="AlphaFoldDB" id="N4WQR7"/>
<organism evidence="2 3">
    <name type="scientific">Gracilibacillus halophilus YIM-C55.5</name>
    <dbReference type="NCBI Taxonomy" id="1308866"/>
    <lineage>
        <taxon>Bacteria</taxon>
        <taxon>Bacillati</taxon>
        <taxon>Bacillota</taxon>
        <taxon>Bacilli</taxon>
        <taxon>Bacillales</taxon>
        <taxon>Bacillaceae</taxon>
        <taxon>Gracilibacillus</taxon>
    </lineage>
</organism>
<accession>N4WQR7</accession>